<keyword evidence="1" id="KW-1133">Transmembrane helix</keyword>
<feature type="transmembrane region" description="Helical" evidence="1">
    <location>
        <begin position="39"/>
        <end position="63"/>
    </location>
</feature>
<keyword evidence="1" id="KW-0472">Membrane</keyword>
<feature type="transmembrane region" description="Helical" evidence="1">
    <location>
        <begin position="12"/>
        <end position="33"/>
    </location>
</feature>
<feature type="transmembrane region" description="Helical" evidence="1">
    <location>
        <begin position="70"/>
        <end position="90"/>
    </location>
</feature>
<sequence>MNTIKTLLFNQFKIFSLLSISIALSIVLLMVRMKLTHSFFYLFLVWNLFLAIIPFAITTYLVNTPKLKKIGFVIGFSVWLLFSPNAPYIITDLLHLKVSSNHLLWLDVLVVSSFALNGLLLFSLSLLDMETLLNQYLKRKAIIFFMISILFLNGFGVYLGRFLRYNSWEILQHPSNLFNDIFDIILRPNQHLEAWLFTFLFGVFLSIGFWVFKALHKP</sequence>
<feature type="transmembrane region" description="Helical" evidence="1">
    <location>
        <begin position="194"/>
        <end position="212"/>
    </location>
</feature>
<gene>
    <name evidence="2" type="ORF">Q4Q39_16335</name>
</gene>
<comment type="caution">
    <text evidence="2">The sequence shown here is derived from an EMBL/GenBank/DDBJ whole genome shotgun (WGS) entry which is preliminary data.</text>
</comment>
<organism evidence="2 3">
    <name type="scientific">Flavivirga amylovorans</name>
    <dbReference type="NCBI Taxonomy" id="870486"/>
    <lineage>
        <taxon>Bacteria</taxon>
        <taxon>Pseudomonadati</taxon>
        <taxon>Bacteroidota</taxon>
        <taxon>Flavobacteriia</taxon>
        <taxon>Flavobacteriales</taxon>
        <taxon>Flavobacteriaceae</taxon>
        <taxon>Flavivirga</taxon>
    </lineage>
</organism>
<evidence type="ECO:0000313" key="2">
    <source>
        <dbReference type="EMBL" id="MDO5988974.1"/>
    </source>
</evidence>
<dbReference type="EMBL" id="JAUOEM010000006">
    <property type="protein sequence ID" value="MDO5988974.1"/>
    <property type="molecule type" value="Genomic_DNA"/>
</dbReference>
<keyword evidence="1" id="KW-0812">Transmembrane</keyword>
<reference evidence="2" key="1">
    <citation type="submission" date="2023-07" db="EMBL/GenBank/DDBJ databases">
        <title>Two novel species in the genus Flavivirga.</title>
        <authorList>
            <person name="Kwon K."/>
        </authorList>
    </citation>
    <scope>NUCLEOTIDE SEQUENCE</scope>
    <source>
        <strain evidence="2">KACC 14157</strain>
    </source>
</reference>
<feature type="transmembrane region" description="Helical" evidence="1">
    <location>
        <begin position="141"/>
        <end position="159"/>
    </location>
</feature>
<name>A0ABT8X5Z4_9FLAO</name>
<accession>A0ABT8X5Z4</accession>
<dbReference type="InterPro" id="IPR009793">
    <property type="entry name" value="DUF1361"/>
</dbReference>
<feature type="transmembrane region" description="Helical" evidence="1">
    <location>
        <begin position="102"/>
        <end position="129"/>
    </location>
</feature>
<protein>
    <submittedName>
        <fullName evidence="2">DUF1361 domain-containing protein</fullName>
    </submittedName>
</protein>
<dbReference type="Proteomes" id="UP001176891">
    <property type="component" value="Unassembled WGS sequence"/>
</dbReference>
<proteinExistence type="predicted"/>
<dbReference type="Pfam" id="PF07099">
    <property type="entry name" value="DUF1361"/>
    <property type="match status" value="1"/>
</dbReference>
<keyword evidence="3" id="KW-1185">Reference proteome</keyword>
<dbReference type="RefSeq" id="WP_303283623.1">
    <property type="nucleotide sequence ID" value="NZ_BAABCZ010000012.1"/>
</dbReference>
<evidence type="ECO:0000313" key="3">
    <source>
        <dbReference type="Proteomes" id="UP001176891"/>
    </source>
</evidence>
<evidence type="ECO:0000256" key="1">
    <source>
        <dbReference type="SAM" id="Phobius"/>
    </source>
</evidence>